<sequence length="465" mass="51294">MGRSGLVARREEAVLSTPAEFRRWWEERRGARRMRVTEVGLHALERWHVDPVTGNLGHTSGRFFTVEGLGVRVAGASRHAHPVINQPEIGVLGLLVRDIDGVPHCLVQAKEEPGNIDGPQLSPTVQATRSNHTRVHGGRRPPHLEHFVGPGRGEVLVDVLQSEQGGWFWRKRNRNMVVRVPGPVPVDDNFRWLPLPLLHALLRVDNLVNMDTRTVLACMPLPVGRGDRESAADDPLTRSFHPDAPARHTTADLLSWFTEAKTWCDWSARLIPLAEVPGWSITGGRLVDDRRRDFAVLGLRVEAGGREITGWDQPLLRPPGPGSAVLVIRPIEGVTHVLVQARPEYGLLDTVEMAPSHQWLPGADRSLIGDPFTVTIPGLGHGEPPGGPVRHDVVLSEEGGRFHEALTRYRIVEVGEDFPLDLPPAFRWATAAQLTGLLRHGHYLNVEARTLLACLRALVIAPPAG</sequence>
<reference evidence="3" key="1">
    <citation type="submission" date="2019-10" db="EMBL/GenBank/DDBJ databases">
        <title>Streptomyces sp. nov., a novel actinobacterium isolated from alkaline environment.</title>
        <authorList>
            <person name="Golinska P."/>
        </authorList>
    </citation>
    <scope>NUCLEOTIDE SEQUENCE [LARGE SCALE GENOMIC DNA]</scope>
    <source>
        <strain evidence="3">DSM 42108</strain>
    </source>
</reference>
<dbReference type="GO" id="GO:0016829">
    <property type="term" value="F:lyase activity"/>
    <property type="evidence" value="ECO:0007669"/>
    <property type="project" value="InterPro"/>
</dbReference>
<dbReference type="AlphaFoldDB" id="A0A7W3XXA1"/>
<keyword evidence="3" id="KW-1185">Reference proteome</keyword>
<proteinExistence type="predicted"/>
<dbReference type="Pfam" id="PF03559">
    <property type="entry name" value="Hexose_dehydrat"/>
    <property type="match status" value="2"/>
</dbReference>
<comment type="caution">
    <text evidence="2">The sequence shown here is derived from an EMBL/GenBank/DDBJ whole genome shotgun (WGS) entry which is preliminary data.</text>
</comment>
<evidence type="ECO:0000313" key="3">
    <source>
        <dbReference type="Proteomes" id="UP000530234"/>
    </source>
</evidence>
<dbReference type="EMBL" id="VKHS01000335">
    <property type="protein sequence ID" value="MBB0230709.1"/>
    <property type="molecule type" value="Genomic_DNA"/>
</dbReference>
<feature type="domain" description="dTDP-4-dehydro-6-deoxy-alpha-D-glucopyranose 2,3-dehydratase" evidence="1">
    <location>
        <begin position="251"/>
        <end position="455"/>
    </location>
</feature>
<evidence type="ECO:0000259" key="1">
    <source>
        <dbReference type="Pfam" id="PF03559"/>
    </source>
</evidence>
<dbReference type="InterPro" id="IPR038153">
    <property type="entry name" value="EvaA-like_sf"/>
</dbReference>
<dbReference type="Gene3D" id="3.90.79.40">
    <property type="entry name" value="EvaA sugar 2,3-dehydratase subunit"/>
    <property type="match status" value="2"/>
</dbReference>
<evidence type="ECO:0000313" key="2">
    <source>
        <dbReference type="EMBL" id="MBB0230709.1"/>
    </source>
</evidence>
<protein>
    <submittedName>
        <fullName evidence="2">NDP-hexose 2,3-dehydratase</fullName>
    </submittedName>
</protein>
<feature type="domain" description="dTDP-4-dehydro-6-deoxy-alpha-D-glucopyranose 2,3-dehydratase" evidence="1">
    <location>
        <begin position="19"/>
        <end position="219"/>
    </location>
</feature>
<dbReference type="RefSeq" id="WP_182664403.1">
    <property type="nucleotide sequence ID" value="NZ_VKHS01000335.1"/>
</dbReference>
<accession>A0A7W3XXA1</accession>
<name>A0A7W3XXA1_9ACTN</name>
<gene>
    <name evidence="2" type="ORF">FOE67_14575</name>
</gene>
<dbReference type="Proteomes" id="UP000530234">
    <property type="component" value="Unassembled WGS sequence"/>
</dbReference>
<organism evidence="2 3">
    <name type="scientific">Streptomyces calidiresistens</name>
    <dbReference type="NCBI Taxonomy" id="1485586"/>
    <lineage>
        <taxon>Bacteria</taxon>
        <taxon>Bacillati</taxon>
        <taxon>Actinomycetota</taxon>
        <taxon>Actinomycetes</taxon>
        <taxon>Kitasatosporales</taxon>
        <taxon>Streptomycetaceae</taxon>
        <taxon>Streptomyces</taxon>
    </lineage>
</organism>
<dbReference type="InterPro" id="IPR005212">
    <property type="entry name" value="EvaA-like"/>
</dbReference>